<dbReference type="SMART" id="SM00773">
    <property type="entry name" value="WGR"/>
    <property type="match status" value="1"/>
</dbReference>
<dbReference type="KEGG" id="apol:K9D25_23005"/>
<evidence type="ECO:0000313" key="3">
    <source>
        <dbReference type="Proteomes" id="UP000831684"/>
    </source>
</evidence>
<geneLocation type="plasmid" evidence="2 3">
    <name>pB</name>
</geneLocation>
<feature type="domain" description="WGR" evidence="1">
    <location>
        <begin position="1"/>
        <end position="92"/>
    </location>
</feature>
<dbReference type="Gene3D" id="2.20.140.10">
    <property type="entry name" value="WGR domain"/>
    <property type="match status" value="1"/>
</dbReference>
<accession>A0A9E6ZXH1</accession>
<evidence type="ECO:0000259" key="1">
    <source>
        <dbReference type="PROSITE" id="PS51977"/>
    </source>
</evidence>
<dbReference type="Pfam" id="PF05406">
    <property type="entry name" value="WGR"/>
    <property type="match status" value="1"/>
</dbReference>
<evidence type="ECO:0000313" key="2">
    <source>
        <dbReference type="EMBL" id="UOK73526.1"/>
    </source>
</evidence>
<dbReference type="PROSITE" id="PS51977">
    <property type="entry name" value="WGR"/>
    <property type="match status" value="1"/>
</dbReference>
<dbReference type="CDD" id="cd07996">
    <property type="entry name" value="WGR_MMR_like"/>
    <property type="match status" value="1"/>
</dbReference>
<proteinExistence type="predicted"/>
<protein>
    <submittedName>
        <fullName evidence="2">WGR domain-containing protein</fullName>
    </submittedName>
</protein>
<reference evidence="2" key="1">
    <citation type="submission" date="2021-09" db="EMBL/GenBank/DDBJ databases">
        <title>Network and meta-omics reveal the key degrader and cooperation patterns in an efficient 1,4-dioxane-degrading microbial community.</title>
        <authorList>
            <person name="Dai C."/>
        </authorList>
    </citation>
    <scope>NUCLEOTIDE SEQUENCE</scope>
    <source>
        <strain evidence="2">ZM13</strain>
        <plasmid evidence="2">pB</plasmid>
    </source>
</reference>
<name>A0A9E6ZXH1_9HYPH</name>
<dbReference type="SUPFAM" id="SSF142921">
    <property type="entry name" value="WGR domain-like"/>
    <property type="match status" value="1"/>
</dbReference>
<dbReference type="Proteomes" id="UP000831684">
    <property type="component" value="Plasmid pB"/>
</dbReference>
<dbReference type="EMBL" id="CP083241">
    <property type="protein sequence ID" value="UOK73526.1"/>
    <property type="molecule type" value="Genomic_DNA"/>
</dbReference>
<organism evidence="2 3">
    <name type="scientific">Ancylobacter polymorphus</name>
    <dbReference type="NCBI Taxonomy" id="223390"/>
    <lineage>
        <taxon>Bacteria</taxon>
        <taxon>Pseudomonadati</taxon>
        <taxon>Pseudomonadota</taxon>
        <taxon>Alphaproteobacteria</taxon>
        <taxon>Hyphomicrobiales</taxon>
        <taxon>Xanthobacteraceae</taxon>
        <taxon>Ancylobacter</taxon>
    </lineage>
</organism>
<keyword evidence="2" id="KW-0614">Plasmid</keyword>
<sequence>MSTFCETHLHLRRIDPSRNMARFYVASVEPSLLPGTALRRAWGRIGTQGRSRIDLFDDRSAAERALIVLKCQKLKRGYVDVCEATSSVADTTDGAHAALEPDTPP</sequence>
<dbReference type="InterPro" id="IPR049809">
    <property type="entry name" value="YehF/YfeS-like_WGR"/>
</dbReference>
<dbReference type="InterPro" id="IPR008893">
    <property type="entry name" value="WGR_domain"/>
</dbReference>
<dbReference type="InterPro" id="IPR036930">
    <property type="entry name" value="WGR_dom_sf"/>
</dbReference>
<dbReference type="AlphaFoldDB" id="A0A9E6ZXH1"/>
<gene>
    <name evidence="2" type="ORF">K9D25_23005</name>
</gene>